<feature type="domain" description="FBD" evidence="7">
    <location>
        <begin position="747"/>
        <end position="790"/>
    </location>
</feature>
<organism evidence="9 10">
    <name type="scientific">Brassica napus</name>
    <name type="common">Rape</name>
    <dbReference type="NCBI Taxonomy" id="3708"/>
    <lineage>
        <taxon>Eukaryota</taxon>
        <taxon>Viridiplantae</taxon>
        <taxon>Streptophyta</taxon>
        <taxon>Embryophyta</taxon>
        <taxon>Tracheophyta</taxon>
        <taxon>Spermatophyta</taxon>
        <taxon>Magnoliopsida</taxon>
        <taxon>eudicotyledons</taxon>
        <taxon>Gunneridae</taxon>
        <taxon>Pentapetalae</taxon>
        <taxon>rosids</taxon>
        <taxon>malvids</taxon>
        <taxon>Brassicales</taxon>
        <taxon>Brassicaceae</taxon>
        <taxon>Brassiceae</taxon>
        <taxon>Brassica</taxon>
    </lineage>
</organism>
<keyword evidence="6" id="KW-0812">Transmembrane</keyword>
<keyword evidence="2" id="KW-0328">Glycosyltransferase</keyword>
<dbReference type="SUPFAM" id="SSF52047">
    <property type="entry name" value="RNI-like"/>
    <property type="match status" value="1"/>
</dbReference>
<evidence type="ECO:0000259" key="7">
    <source>
        <dbReference type="Pfam" id="PF08387"/>
    </source>
</evidence>
<evidence type="ECO:0000256" key="5">
    <source>
        <dbReference type="ARBA" id="ARBA00023180"/>
    </source>
</evidence>
<feature type="domain" description="F-box/LRR-repeat protein 15/At3g58940/PEG3-like LRR" evidence="8">
    <location>
        <begin position="498"/>
        <end position="663"/>
    </location>
</feature>
<evidence type="ECO:0000259" key="8">
    <source>
        <dbReference type="Pfam" id="PF24758"/>
    </source>
</evidence>
<proteinExistence type="predicted"/>
<dbReference type="InterPro" id="IPR032675">
    <property type="entry name" value="LRR_dom_sf"/>
</dbReference>
<dbReference type="PANTHER" id="PTHR31042:SF94">
    <property type="entry name" value="GLYCOSYL TRANSFERASE CAP10 DOMAIN-CONTAINING PROTEIN"/>
    <property type="match status" value="1"/>
</dbReference>
<dbReference type="InterPro" id="IPR055411">
    <property type="entry name" value="LRR_FXL15/At3g58940/PEG3-like"/>
</dbReference>
<evidence type="ECO:0008006" key="11">
    <source>
        <dbReference type="Google" id="ProtNLM"/>
    </source>
</evidence>
<comment type="subcellular location">
    <subcellularLocation>
        <location evidence="1">Membrane</location>
        <topology evidence="1">Single-pass type II membrane protein</topology>
    </subcellularLocation>
</comment>
<dbReference type="InterPro" id="IPR006566">
    <property type="entry name" value="FBD"/>
</dbReference>
<keyword evidence="10" id="KW-1185">Reference proteome</keyword>
<dbReference type="Pfam" id="PF08387">
    <property type="entry name" value="FBD"/>
    <property type="match status" value="1"/>
</dbReference>
<keyword evidence="5" id="KW-0325">Glycoprotein</keyword>
<dbReference type="InterPro" id="IPR003406">
    <property type="entry name" value="Glyco_trans_14"/>
</dbReference>
<dbReference type="Gene3D" id="3.80.10.10">
    <property type="entry name" value="Ribonuclease Inhibitor"/>
    <property type="match status" value="1"/>
</dbReference>
<name>A0ABQ8CAE8_BRANA</name>
<comment type="caution">
    <text evidence="9">The sequence shown here is derived from an EMBL/GenBank/DDBJ whole genome shotgun (WGS) entry which is preliminary data.</text>
</comment>
<reference evidence="9 10" key="1">
    <citation type="submission" date="2021-05" db="EMBL/GenBank/DDBJ databases">
        <title>Genome Assembly of Synthetic Allotetraploid Brassica napus Reveals Homoeologous Exchanges between Subgenomes.</title>
        <authorList>
            <person name="Davis J.T."/>
        </authorList>
    </citation>
    <scope>NUCLEOTIDE SEQUENCE [LARGE SCALE GENOMIC DNA]</scope>
    <source>
        <strain evidence="10">cv. Da-Ae</strain>
        <tissue evidence="9">Seedling</tissue>
    </source>
</reference>
<keyword evidence="6" id="KW-1133">Transmembrane helix</keyword>
<evidence type="ECO:0000256" key="6">
    <source>
        <dbReference type="SAM" id="Phobius"/>
    </source>
</evidence>
<accession>A0ABQ8CAE8</accession>
<dbReference type="EMBL" id="JAGKQM010000009">
    <property type="protein sequence ID" value="KAH0913326.1"/>
    <property type="molecule type" value="Genomic_DNA"/>
</dbReference>
<evidence type="ECO:0000313" key="10">
    <source>
        <dbReference type="Proteomes" id="UP000824890"/>
    </source>
</evidence>
<evidence type="ECO:0000256" key="2">
    <source>
        <dbReference type="ARBA" id="ARBA00022676"/>
    </source>
</evidence>
<evidence type="ECO:0000256" key="3">
    <source>
        <dbReference type="ARBA" id="ARBA00022679"/>
    </source>
</evidence>
<feature type="transmembrane region" description="Helical" evidence="6">
    <location>
        <begin position="316"/>
        <end position="334"/>
    </location>
</feature>
<dbReference type="PANTHER" id="PTHR31042">
    <property type="entry name" value="CORE-2/I-BRANCHING BETA-1,6-N-ACETYLGLUCOSAMINYLTRANSFERASE FAMILY PROTEIN-RELATED"/>
    <property type="match status" value="1"/>
</dbReference>
<evidence type="ECO:0000313" key="9">
    <source>
        <dbReference type="EMBL" id="KAH0913326.1"/>
    </source>
</evidence>
<evidence type="ECO:0000256" key="4">
    <source>
        <dbReference type="ARBA" id="ARBA00023136"/>
    </source>
</evidence>
<protein>
    <recommendedName>
        <fullName evidence="11">FBD domain-containing protein</fullName>
    </recommendedName>
</protein>
<dbReference type="Proteomes" id="UP000824890">
    <property type="component" value="Unassembled WGS sequence"/>
</dbReference>
<gene>
    <name evidence="9" type="ORF">HID58_036647</name>
</gene>
<sequence>MFYQKKEKKQEVDVAVLLINDTSANIHNTIDNSNPGRTPKSKWGFKQKKSYYSNGADQANFSVYVHSQPDFVFNEETTRSHYFYNRQLNNSINVIWGEYSMIQAERLLLSTALDDHSNQRFILLSDSCAPLYDFGYIYKYLISSPRSFVDSFINTKERRYSMNMSSVIPEEKWRKGSQWISVIRSHAELIVNDGIVFSAFEKFCKKAPPFGSQEAQLSQNLRNCIPDEHYIQTLLTMRGLESEMEPRTLTYTVWDVSGSKHGAKSWHPVTFTYENSGPEDLQEIKSINHVNYESESRTDWCKADSKPVPRMKTFKISYFVVVLITFLAIAITLSEPLRVEASHRDRYGLVITATQGKKGGNRTSAMTCDKSPKVCRLKGSSGRDCCRKRDIVEVALRSATKGDRVHMGCAAMLEETIGVQPYKKTIWTESVDYQMNYWLRYYPFFRQKMLSQLAFCPNNGGTQTSSTRICPYIKPPALESLVLKSCNAELFQPENIKLWVGIAVSRCVRELTLSIRYNSPRNKPFVPLPSSFYTCCSSLTALKLKGESIFVDVPQSVNLPSLKTLKLRDVTYLNDDALRLLLSNCTALEELFIDRYGEADDNVRALVVENSTLQRLTLKMYSDHLDVQHVIVTPSLKYFKLYDEGHDLSYSIEHMPKLEEADIDVSSSLDELLGSMTPVKRLSLLCAYCWVFNQLEHVKLSFYSDDWSKLLVWLLRNSPKLRELNIYVDQSDSQFQDYAPVEWKNRSSVPECLQNTLETFKFEGFKGTQEEGDFLSFFFKNASCLKSTSITDYSINHVSYESESQTEWCKADSKHVPCFLFARKFTKEAAMRPVTCERRTNRIIYKHNVISYNSSTVSVSF</sequence>
<evidence type="ECO:0000256" key="1">
    <source>
        <dbReference type="ARBA" id="ARBA00004606"/>
    </source>
</evidence>
<dbReference type="InterPro" id="IPR044174">
    <property type="entry name" value="BC10-like"/>
</dbReference>
<dbReference type="Pfam" id="PF24758">
    <property type="entry name" value="LRR_At5g56370"/>
    <property type="match status" value="1"/>
</dbReference>
<keyword evidence="4 6" id="KW-0472">Membrane</keyword>
<keyword evidence="3" id="KW-0808">Transferase</keyword>
<dbReference type="Pfam" id="PF02485">
    <property type="entry name" value="Branch"/>
    <property type="match status" value="1"/>
</dbReference>